<organism evidence="10 11">
    <name type="scientific">Muricomes intestini</name>
    <dbReference type="NCBI Taxonomy" id="1796634"/>
    <lineage>
        <taxon>Bacteria</taxon>
        <taxon>Bacillati</taxon>
        <taxon>Bacillota</taxon>
        <taxon>Clostridia</taxon>
        <taxon>Lachnospirales</taxon>
        <taxon>Lachnospiraceae</taxon>
        <taxon>Muricomes</taxon>
    </lineage>
</organism>
<evidence type="ECO:0000256" key="6">
    <source>
        <dbReference type="ARBA" id="ARBA00022847"/>
    </source>
</evidence>
<protein>
    <submittedName>
        <fullName evidence="10">2-keto-3-deoxygluconate permease</fullName>
    </submittedName>
</protein>
<keyword evidence="2" id="KW-0813">Transport</keyword>
<feature type="transmembrane region" description="Helical" evidence="9">
    <location>
        <begin position="296"/>
        <end position="319"/>
    </location>
</feature>
<keyword evidence="3" id="KW-1003">Cell membrane</keyword>
<keyword evidence="5 9" id="KW-0812">Transmembrane</keyword>
<dbReference type="Pfam" id="PF03812">
    <property type="entry name" value="KdgT"/>
    <property type="match status" value="1"/>
</dbReference>
<comment type="caution">
    <text evidence="10">The sequence shown here is derived from an EMBL/GenBank/DDBJ whole genome shotgun (WGS) entry which is preliminary data.</text>
</comment>
<proteinExistence type="inferred from homology"/>
<evidence type="ECO:0000256" key="7">
    <source>
        <dbReference type="ARBA" id="ARBA00022989"/>
    </source>
</evidence>
<gene>
    <name evidence="10" type="ORF">EDD59_11557</name>
</gene>
<evidence type="ECO:0000256" key="2">
    <source>
        <dbReference type="ARBA" id="ARBA00022448"/>
    </source>
</evidence>
<evidence type="ECO:0000313" key="11">
    <source>
        <dbReference type="Proteomes" id="UP000295726"/>
    </source>
</evidence>
<dbReference type="AlphaFoldDB" id="A0A4R3K4M7"/>
<dbReference type="OrthoDB" id="2833at2"/>
<evidence type="ECO:0000256" key="8">
    <source>
        <dbReference type="ARBA" id="ARBA00023136"/>
    </source>
</evidence>
<evidence type="ECO:0000256" key="1">
    <source>
        <dbReference type="ARBA" id="ARBA00006430"/>
    </source>
</evidence>
<evidence type="ECO:0000313" key="10">
    <source>
        <dbReference type="EMBL" id="TCS77738.1"/>
    </source>
</evidence>
<feature type="transmembrane region" description="Helical" evidence="9">
    <location>
        <begin position="55"/>
        <end position="76"/>
    </location>
</feature>
<feature type="transmembrane region" description="Helical" evidence="9">
    <location>
        <begin position="233"/>
        <end position="257"/>
    </location>
</feature>
<dbReference type="GO" id="GO:0015649">
    <property type="term" value="F:2-keto-3-deoxygluconate:proton symporter activity"/>
    <property type="evidence" value="ECO:0007669"/>
    <property type="project" value="InterPro"/>
</dbReference>
<sequence>MSKEKKVETKERKDFDILNKMKSLPGGLVIIPLVIAVLIATFIPQAFQIGGYVTALFYEGNACMMGFFLIVCGSMIDIKQVGMPLYKGVVMTGVKFVLGVVMGLVVGKICGPSGFLGIAPFVMIAAITNSNGSLYISLSSQFGNATDTGAISILSLNDGPFFTLIALGATGLANIPFKSLIAVLVPLLIGFIWGNLDKGFRDACKAAQPIVTFFMTVSIGAKTDVKTILTAGASGIVLGLISAATSVVFFFVINLLLPKKERNAMGAAIGTTALNSAMTPAAVAEADPSMEGYVSMATAQCATASIITLFLCPFITAAFDKWMQRKQKGIYSPEGWAYYKVKAQS</sequence>
<feature type="transmembrane region" description="Helical" evidence="9">
    <location>
        <begin position="175"/>
        <end position="196"/>
    </location>
</feature>
<evidence type="ECO:0000256" key="5">
    <source>
        <dbReference type="ARBA" id="ARBA00022692"/>
    </source>
</evidence>
<keyword evidence="8 9" id="KW-0472">Membrane</keyword>
<evidence type="ECO:0000256" key="3">
    <source>
        <dbReference type="ARBA" id="ARBA00022475"/>
    </source>
</evidence>
<feature type="transmembrane region" description="Helical" evidence="9">
    <location>
        <begin position="88"/>
        <end position="109"/>
    </location>
</feature>
<dbReference type="Proteomes" id="UP000295726">
    <property type="component" value="Unassembled WGS sequence"/>
</dbReference>
<dbReference type="GO" id="GO:0016020">
    <property type="term" value="C:membrane"/>
    <property type="evidence" value="ECO:0007669"/>
    <property type="project" value="InterPro"/>
</dbReference>
<name>A0A4R3K4M7_9FIRM</name>
<accession>A0A4R3K4M7</accession>
<dbReference type="EMBL" id="SLZZ01000015">
    <property type="protein sequence ID" value="TCS77738.1"/>
    <property type="molecule type" value="Genomic_DNA"/>
</dbReference>
<comment type="similarity">
    <text evidence="1">Belongs to the KdgT transporter family.</text>
</comment>
<feature type="transmembrane region" description="Helical" evidence="9">
    <location>
        <begin position="115"/>
        <end position="138"/>
    </location>
</feature>
<keyword evidence="7 9" id="KW-1133">Transmembrane helix</keyword>
<keyword evidence="11" id="KW-1185">Reference proteome</keyword>
<evidence type="ECO:0000256" key="9">
    <source>
        <dbReference type="SAM" id="Phobius"/>
    </source>
</evidence>
<feature type="transmembrane region" description="Helical" evidence="9">
    <location>
        <begin position="21"/>
        <end position="43"/>
    </location>
</feature>
<dbReference type="RefSeq" id="WP_132381919.1">
    <property type="nucleotide sequence ID" value="NZ_DAIPCY010000082.1"/>
</dbReference>
<keyword evidence="6" id="KW-0769">Symport</keyword>
<reference evidence="10 11" key="1">
    <citation type="submission" date="2019-03" db="EMBL/GenBank/DDBJ databases">
        <title>Genomic Encyclopedia of Type Strains, Phase IV (KMG-IV): sequencing the most valuable type-strain genomes for metagenomic binning, comparative biology and taxonomic classification.</title>
        <authorList>
            <person name="Goeker M."/>
        </authorList>
    </citation>
    <scope>NUCLEOTIDE SEQUENCE [LARGE SCALE GENOMIC DNA]</scope>
    <source>
        <strain evidence="10 11">DSM 29489</strain>
    </source>
</reference>
<dbReference type="InterPro" id="IPR004684">
    <property type="entry name" value="2keto-3dGluconate_permease"/>
</dbReference>
<evidence type="ECO:0000256" key="4">
    <source>
        <dbReference type="ARBA" id="ARBA00022597"/>
    </source>
</evidence>
<keyword evidence="4" id="KW-0762">Sugar transport</keyword>
<feature type="transmembrane region" description="Helical" evidence="9">
    <location>
        <begin position="264"/>
        <end position="284"/>
    </location>
</feature>